<gene>
    <name evidence="1" type="ORF">BO80DRAFT_464087</name>
</gene>
<protein>
    <submittedName>
        <fullName evidence="1">Uncharacterized protein</fullName>
    </submittedName>
</protein>
<organism evidence="1 2">
    <name type="scientific">Aspergillus ibericus CBS 121593</name>
    <dbReference type="NCBI Taxonomy" id="1448316"/>
    <lineage>
        <taxon>Eukaryota</taxon>
        <taxon>Fungi</taxon>
        <taxon>Dikarya</taxon>
        <taxon>Ascomycota</taxon>
        <taxon>Pezizomycotina</taxon>
        <taxon>Eurotiomycetes</taxon>
        <taxon>Eurotiomycetidae</taxon>
        <taxon>Eurotiales</taxon>
        <taxon>Aspergillaceae</taxon>
        <taxon>Aspergillus</taxon>
        <taxon>Aspergillus subgen. Circumdati</taxon>
    </lineage>
</organism>
<reference evidence="1 2" key="1">
    <citation type="submission" date="2018-02" db="EMBL/GenBank/DDBJ databases">
        <title>The genomes of Aspergillus section Nigri reveals drivers in fungal speciation.</title>
        <authorList>
            <consortium name="DOE Joint Genome Institute"/>
            <person name="Vesth T.C."/>
            <person name="Nybo J."/>
            <person name="Theobald S."/>
            <person name="Brandl J."/>
            <person name="Frisvad J.C."/>
            <person name="Nielsen K.F."/>
            <person name="Lyhne E.K."/>
            <person name="Kogle M.E."/>
            <person name="Kuo A."/>
            <person name="Riley R."/>
            <person name="Clum A."/>
            <person name="Nolan M."/>
            <person name="Lipzen A."/>
            <person name="Salamov A."/>
            <person name="Henrissat B."/>
            <person name="Wiebenga A."/>
            <person name="De vries R.P."/>
            <person name="Grigoriev I.V."/>
            <person name="Mortensen U.H."/>
            <person name="Andersen M.R."/>
            <person name="Baker S.E."/>
        </authorList>
    </citation>
    <scope>NUCLEOTIDE SEQUENCE [LARGE SCALE GENOMIC DNA]</scope>
    <source>
        <strain evidence="1 2">CBS 121593</strain>
    </source>
</reference>
<dbReference type="GeneID" id="37227496"/>
<dbReference type="EMBL" id="KZ824433">
    <property type="protein sequence ID" value="RAL01978.1"/>
    <property type="molecule type" value="Genomic_DNA"/>
</dbReference>
<accession>A0A395H507</accession>
<sequence>MPLTQGEPNPWYSQHHIHYPVQVRCDRVQPECSTCRKPTFHATFPLVDRSLAQLSQKVDAFFPQSTGTALTTTTGIARSEPANDGTAEEIATKQVLEFGDMGEHLYGYPAALCLFRASQKLLWTALGRLSQHRPSARCSGNGGRSSLVAAFIGATLRNLSLSRKMCRAAARKGSESDLVTAPGRARLGDFSQQQEELLSSSFLARAPDLGLMQLELSYRYHVGQILISRCDPSEESQLESRKHSVLALQMMRDVFHVPVTAMTPTATVQVENEAATCQLSGMSLAGFEKLVGAANGISV</sequence>
<keyword evidence="2" id="KW-1185">Reference proteome</keyword>
<dbReference type="AlphaFoldDB" id="A0A395H507"/>
<name>A0A395H507_9EURO</name>
<dbReference type="VEuPathDB" id="FungiDB:BO80DRAFT_464087"/>
<dbReference type="STRING" id="1448316.A0A395H507"/>
<proteinExistence type="predicted"/>
<evidence type="ECO:0000313" key="2">
    <source>
        <dbReference type="Proteomes" id="UP000249402"/>
    </source>
</evidence>
<dbReference type="Proteomes" id="UP000249402">
    <property type="component" value="Unassembled WGS sequence"/>
</dbReference>
<dbReference type="RefSeq" id="XP_025576305.1">
    <property type="nucleotide sequence ID" value="XM_025722631.1"/>
</dbReference>
<evidence type="ECO:0000313" key="1">
    <source>
        <dbReference type="EMBL" id="RAL01978.1"/>
    </source>
</evidence>